<feature type="region of interest" description="Disordered" evidence="6">
    <location>
        <begin position="123"/>
        <end position="183"/>
    </location>
</feature>
<organism evidence="8 9">
    <name type="scientific">Hibiscus syriacus</name>
    <name type="common">Rose of Sharon</name>
    <dbReference type="NCBI Taxonomy" id="106335"/>
    <lineage>
        <taxon>Eukaryota</taxon>
        <taxon>Viridiplantae</taxon>
        <taxon>Streptophyta</taxon>
        <taxon>Embryophyta</taxon>
        <taxon>Tracheophyta</taxon>
        <taxon>Spermatophyta</taxon>
        <taxon>Magnoliopsida</taxon>
        <taxon>eudicotyledons</taxon>
        <taxon>Gunneridae</taxon>
        <taxon>Pentapetalae</taxon>
        <taxon>rosids</taxon>
        <taxon>malvids</taxon>
        <taxon>Malvales</taxon>
        <taxon>Malvaceae</taxon>
        <taxon>Malvoideae</taxon>
        <taxon>Hibiscus</taxon>
    </lineage>
</organism>
<dbReference type="SMART" id="SM00382">
    <property type="entry name" value="AAA"/>
    <property type="match status" value="1"/>
</dbReference>
<proteinExistence type="inferred from homology"/>
<evidence type="ECO:0000256" key="3">
    <source>
        <dbReference type="ARBA" id="ARBA00022821"/>
    </source>
</evidence>
<keyword evidence="5" id="KW-0175">Coiled coil</keyword>
<dbReference type="InterPro" id="IPR057135">
    <property type="entry name" value="At4g27190-like_LRR"/>
</dbReference>
<dbReference type="InterPro" id="IPR032675">
    <property type="entry name" value="LRR_dom_sf"/>
</dbReference>
<dbReference type="EMBL" id="VEPZ02001343">
    <property type="protein sequence ID" value="KAE8678137.1"/>
    <property type="molecule type" value="Genomic_DNA"/>
</dbReference>
<reference evidence="8" key="1">
    <citation type="submission" date="2019-09" db="EMBL/GenBank/DDBJ databases">
        <title>Draft genome information of white flower Hibiscus syriacus.</title>
        <authorList>
            <person name="Kim Y.-M."/>
        </authorList>
    </citation>
    <scope>NUCLEOTIDE SEQUENCE [LARGE SCALE GENOMIC DNA]</scope>
    <source>
        <strain evidence="8">YM2019G1</strain>
    </source>
</reference>
<dbReference type="InterPro" id="IPR027417">
    <property type="entry name" value="P-loop_NTPase"/>
</dbReference>
<dbReference type="Gene3D" id="3.80.10.10">
    <property type="entry name" value="Ribonuclease Inhibitor"/>
    <property type="match status" value="8"/>
</dbReference>
<evidence type="ECO:0000256" key="5">
    <source>
        <dbReference type="SAM" id="Coils"/>
    </source>
</evidence>
<name>A0A6A2YK19_HIBSY</name>
<feature type="region of interest" description="Disordered" evidence="6">
    <location>
        <begin position="1066"/>
        <end position="1086"/>
    </location>
</feature>
<evidence type="ECO:0000259" key="7">
    <source>
        <dbReference type="SMART" id="SM00382"/>
    </source>
</evidence>
<dbReference type="InterPro" id="IPR042197">
    <property type="entry name" value="Apaf_helical"/>
</dbReference>
<feature type="domain" description="AAA+ ATPase" evidence="7">
    <location>
        <begin position="209"/>
        <end position="375"/>
    </location>
</feature>
<dbReference type="InterPro" id="IPR002182">
    <property type="entry name" value="NB-ARC"/>
</dbReference>
<evidence type="ECO:0000256" key="1">
    <source>
        <dbReference type="ARBA" id="ARBA00008894"/>
    </source>
</evidence>
<keyword evidence="3" id="KW-0611">Plant defense</keyword>
<accession>A0A6A2YK19</accession>
<sequence>MEFLTGFKRYMSKPESIQNLKQQIEKLRYERDRMQRLIEVANEEETNQDVRRWVIHAEETIKEEEEILENLEAQAKKRCFLGLCPNLKSIDLLNKKAEENFQSVAMLLVEASLFEFTRKRVVEEPRTAEEPRAAEEPRTAEEPRAAEEPRTAEAPRTAEEPRTAKEPRTAEEPRTDYLETEPRIVQDFEAFPSREATLKEIMNALENPHPKIIGVWGMTGVGKTTLVKEVARRAREESLFDEVAMATVSKKGNVKEIQGKIADALGLKFDDESLFLRATRLQQWLKKGDKSVLVILDDVWHDQRTELEEIGIAFEGYKSIASEDDAGLSMRNTSENAFRKLSAVRFKVLLTSTTEQALSDMKTESMHKLEVLPNEEAMKWFQKMVGGIAMHMHPAYESTMKRVVKNCAGLPVAISAIAITMKFRIRTFSFLLDALASETGPIPTKDEHLASVYSTIELSYRLLEKSGLQSLFQLCALLPQGSHIQASDLLRYNLCLKINKNVSTLEEARKSVNDLKAAGLLLRSINNDNLVRMHVIVRDVAIWIASEEQGIFVIDDEVRMKELLEKRKLRYCSAISLPYSDIDELPDQLECPKLKLLVLLNKRPSLKVPDAFFGKMTELSTLELAGLNFRSLPSSFTSLRNLQMLRFDECELNDIAIIGSLKQLDTLKILSSDIQILPREIGTLTRLKSLDLSNCSKLKVIPANIISGMFNLEELLMRNSFDRWGADGNASLNELKSLPGLNALEVHIHSVEDMPEELFSKRLNRYKILIGEIWDWSGKYEKERMLKLKLTNGLHLDRGVQQLLQKTEDLTLDELQGIKNLLYEVDGTGFPQLKNLQVQNGSEIQFLINSMEVASHKAFPILESLFLQNLINLEKICQGKLECFKRLKIVSVECCDRLKNLFPFSMTKMLVQLQEIRVSKCKSIDEIVAEEREQSSGTATNKADFGRLQSLTLQLLPELSSFCSKEKSRSIYQLEPMNSRSWILFNEKILFPVLENLRLSSISIERLWQKPSCCSQTLTSLAIEGCSNLKHLFSPSITRRLLQLKRLEVIDCKCIREIMVPDDVEKNENEKEKEIEEKEKGKEKEKEEEKEKIVKIVFHKLNSLKMKKLVNLVGFCSKDYFLEFPSLKLLEIDSCPQMKEFMNKSQITDITTVDGTPEINKENDNHLGAQAFFDAKVAFPKLEKLKISHLEIVKLWHNQLHTDSFSQLKEVKVGYCNELFSIFPSKMVLNFQGLETLIVVNCDSLQHIFESSDIELATQSRESHLSKLKHIYNEDSSISAFENIRNVYVRDCWSLKSLFPASVAICLRQLVDLTINSCGMEEIVSEEDGLNHVNKFSFPEARCLTLCNLPQLKYFYPAAHETEWPKLKMLKTYHCGQVEVFGTKEHLSSFQKPLVLIEKVIRNMEELSLKSKHISKICNRQVPIGIFSQMKVLQVLGNDDKTVLFPFVIYCDLEANFSGEGNASEKEQVSLPNPTHLGDENSQIHHVFPNLETLEVRRCEGLIGLGPFLASFRNLKILDLWQCYAVALITSSAARNLMQLIKMRIRDCSTVREIVAKGKDDAKDMISFSKLKCLVLHYLPNLASFCSEEYNFQFPSLEQVILSEEDYKGFWAGDLNTTICQLLENTVRYYEPEHLELHKLPQLEEIWNTVPQGIVDFKRLKFLKVYNCNNLRYLLTASMAKDLVQLQQIKVKKCRRIEEIIRDDKSTPKKIIFPQLKTITIKSCSVMTCFYLGTFALECPNLKEVKLVSCAKMVAFASTVSNQPQVVNIGDGYSEILAKDTSNVSAKPFFSDKVSLPLLKELTVEDMGNMERIWDDQLEINSFSKLKHLEVHSCVKLSSIFPLNVQGRLQRLKNLQIVECASLEEIFEPEITEAEINIKFVFPQVTYLNLYKLPKLKSFYSGVHTTEWPLLKKMDVYRCDKLEIFASEYSSSHETQGLHLLFWINKGTFPCLEELRLECNATMKEIWHGQLPEGNASFNEIFICGELGGDENLEGPVAQLSILRLSKLHELTSLWKERFNPGEIFLNMRVLQVQDCGKLSVLVPPSVSFENLTTLEVSRCQGLKHLFAHSTAKSLVQLTRMSIIDCKMIEEIVEYSGDEVKEGIEFTQLKCLGLSCLPKLETFCSGNCTFAFPSLETVTLRHCPKMNIFPQVWFMAPKLKPAYSTEAAGEGHWEGDQNTTIQLLYMETVCIDPKLLSSWLLFCSFIPIFTAVRSSMWYSMILSKLMEIRNWNPQGILDFKNLRFLKVYNCRNSRYLFNPSMAMDLVHLEKFEVLDCEMLEEVIITKGLPKKERMSKKMFPKLVTLLLIALPHLTRFCSRNYLEFPFLKELWIQSCPMLKTFISSSATRNNSRQNLNTSLTVLCDEKVAFPSLEKLGIIDMGNLSKLCNEISMTSFSKLKVLKLMGLPKQPDVIPSDFFLSLSKLERLVVDGASFAEIFQREGIEGNMQAWELASFSDLRLSKLPELMQLWKEEFQPQPRILFQNLKTLKVLECPKFKHLVSSTACFQNLTTLEISKCHGLSTLITPSTAKTMVQLKRMMITDCRKLEGVIADADNGTYSIIFKHLEYFRLQSLPVLTSFCSGKYHFEFPSLVDLVATECPEFSFFCKGEISTPLLKRVHPTEDGDRPFTDKDLNTTIEGLYREKTRNDVKELEFLQWTLSGLWRPSAE</sequence>
<dbReference type="Gene3D" id="1.10.8.430">
    <property type="entry name" value="Helical domain of apoptotic protease-activating factors"/>
    <property type="match status" value="1"/>
</dbReference>
<dbReference type="Gene3D" id="3.40.50.300">
    <property type="entry name" value="P-loop containing nucleotide triphosphate hydrolases"/>
    <property type="match status" value="1"/>
</dbReference>
<dbReference type="GO" id="GO:0006952">
    <property type="term" value="P:defense response"/>
    <property type="evidence" value="ECO:0007669"/>
    <property type="project" value="UniProtKB-KW"/>
</dbReference>
<keyword evidence="4" id="KW-0067">ATP-binding</keyword>
<dbReference type="Pfam" id="PF00931">
    <property type="entry name" value="NB-ARC"/>
    <property type="match status" value="1"/>
</dbReference>
<keyword evidence="2" id="KW-0547">Nucleotide-binding</keyword>
<dbReference type="PANTHER" id="PTHR33463">
    <property type="entry name" value="NB-ARC DOMAIN-CONTAINING PROTEIN-RELATED"/>
    <property type="match status" value="1"/>
</dbReference>
<evidence type="ECO:0000256" key="4">
    <source>
        <dbReference type="ARBA" id="ARBA00022840"/>
    </source>
</evidence>
<dbReference type="Pfam" id="PF23247">
    <property type="entry name" value="LRR_RPS2"/>
    <property type="match status" value="9"/>
</dbReference>
<keyword evidence="9" id="KW-1185">Reference proteome</keyword>
<dbReference type="PRINTS" id="PR00364">
    <property type="entry name" value="DISEASERSIST"/>
</dbReference>
<dbReference type="InterPro" id="IPR050905">
    <property type="entry name" value="Plant_NBS-LRR"/>
</dbReference>
<dbReference type="SUPFAM" id="SSF52058">
    <property type="entry name" value="L domain-like"/>
    <property type="match status" value="3"/>
</dbReference>
<feature type="coiled-coil region" evidence="5">
    <location>
        <begin position="17"/>
        <end position="74"/>
    </location>
</feature>
<protein>
    <recommendedName>
        <fullName evidence="7">AAA+ ATPase domain-containing protein</fullName>
    </recommendedName>
</protein>
<dbReference type="SUPFAM" id="SSF52540">
    <property type="entry name" value="P-loop containing nucleoside triphosphate hydrolases"/>
    <property type="match status" value="1"/>
</dbReference>
<dbReference type="GO" id="GO:0005524">
    <property type="term" value="F:ATP binding"/>
    <property type="evidence" value="ECO:0007669"/>
    <property type="project" value="UniProtKB-KW"/>
</dbReference>
<evidence type="ECO:0000313" key="8">
    <source>
        <dbReference type="EMBL" id="KAE8678137.1"/>
    </source>
</evidence>
<comment type="caution">
    <text evidence="8">The sequence shown here is derived from an EMBL/GenBank/DDBJ whole genome shotgun (WGS) entry which is preliminary data.</text>
</comment>
<dbReference type="GO" id="GO:0043531">
    <property type="term" value="F:ADP binding"/>
    <property type="evidence" value="ECO:0007669"/>
    <property type="project" value="InterPro"/>
</dbReference>
<evidence type="ECO:0000313" key="9">
    <source>
        <dbReference type="Proteomes" id="UP000436088"/>
    </source>
</evidence>
<comment type="similarity">
    <text evidence="1">Belongs to the disease resistance NB-LRR family.</text>
</comment>
<dbReference type="Proteomes" id="UP000436088">
    <property type="component" value="Unassembled WGS sequence"/>
</dbReference>
<evidence type="ECO:0000256" key="2">
    <source>
        <dbReference type="ARBA" id="ARBA00022741"/>
    </source>
</evidence>
<gene>
    <name evidence="8" type="ORF">F3Y22_tig00111440pilonHSYRG00025</name>
</gene>
<dbReference type="SUPFAM" id="SSF52047">
    <property type="entry name" value="RNI-like"/>
    <property type="match status" value="4"/>
</dbReference>
<dbReference type="InterPro" id="IPR003593">
    <property type="entry name" value="AAA+_ATPase"/>
</dbReference>
<dbReference type="PANTHER" id="PTHR33463:SF203">
    <property type="entry name" value="AAA+ ATPASE DOMAIN-CONTAINING PROTEIN"/>
    <property type="match status" value="1"/>
</dbReference>
<evidence type="ECO:0000256" key="6">
    <source>
        <dbReference type="SAM" id="MobiDB-lite"/>
    </source>
</evidence>